<evidence type="ECO:0000256" key="1">
    <source>
        <dbReference type="ARBA" id="ARBA00010609"/>
    </source>
</evidence>
<proteinExistence type="inferred from homology"/>
<dbReference type="Gene3D" id="2.60.40.420">
    <property type="entry name" value="Cupredoxins - blue copper proteins"/>
    <property type="match status" value="3"/>
</dbReference>
<feature type="domain" description="Plastocyanin-like" evidence="6">
    <location>
        <begin position="224"/>
        <end position="324"/>
    </location>
</feature>
<dbReference type="PANTHER" id="PTHR48267">
    <property type="entry name" value="CUPREDOXIN SUPERFAMILY PROTEIN"/>
    <property type="match status" value="1"/>
</dbReference>
<dbReference type="InterPro" id="IPR011707">
    <property type="entry name" value="Cu-oxidase-like_N"/>
</dbReference>
<feature type="domain" description="Plastocyanin-like" evidence="8">
    <location>
        <begin position="89"/>
        <end position="203"/>
    </location>
</feature>
<comment type="caution">
    <text evidence="9">The sequence shown here is derived from an EMBL/GenBank/DDBJ whole genome shotgun (WGS) entry which is preliminary data.</text>
</comment>
<dbReference type="Proteomes" id="UP001597178">
    <property type="component" value="Unassembled WGS sequence"/>
</dbReference>
<protein>
    <submittedName>
        <fullName evidence="9">Multicopper oxidase family protein</fullName>
    </submittedName>
</protein>
<evidence type="ECO:0000313" key="10">
    <source>
        <dbReference type="Proteomes" id="UP001597178"/>
    </source>
</evidence>
<feature type="chain" id="PRO_5046558360" evidence="5">
    <location>
        <begin position="24"/>
        <end position="497"/>
    </location>
</feature>
<comment type="similarity">
    <text evidence="1">Belongs to the multicopper oxidase family.</text>
</comment>
<evidence type="ECO:0000313" key="9">
    <source>
        <dbReference type="EMBL" id="MFD1362802.1"/>
    </source>
</evidence>
<dbReference type="RefSeq" id="WP_382401706.1">
    <property type="nucleotide sequence ID" value="NZ_JBHTNH010000028.1"/>
</dbReference>
<sequence length="497" mass="55696">MKRKILLLSFISLMTIFILSACATNDEPAPEEDSDSMGEAMDHDMEGHMDHDEEPNLTDSTGENELEIPAALGSESDKEDEVAYTVRAQKGETEIFDGTKTKTLGYNGDFLGPVLRFNKGDKVKIKTINDLDEETTFHWHGLEVPGEADGGPHESLKPGEEKVIEFEVTQEASTLWFHPHPDGETAEQVYNGLAGLIYIEDNNSEDLGLPDKYGENDIPLIFQDKTFDDEKQLNYSAAMNEDGTVGDTSLINGTLNPKLTVNQEKVRLRLLNGSNARNYTFKLNTGDSFEQIATDGGMLNEPEKLNEITLTPSERAEIVIDFSQLDAEDELALINDEDGSTLLPFEVSDQKGEDSDLPDKMNDFSITDEEKNLPVAKKVELYGMMDKVTINGKKFDPDRIDFTQEQGDTEVWEIYNKPDEMGGMVHPFHIHGAQYKVLSRDGEEPPKNEQGWKDTISVEPDETVKVAVQFKEKGVYMFHCHNLEHEDNGMMGQVKVE</sequence>
<evidence type="ECO:0000259" key="8">
    <source>
        <dbReference type="Pfam" id="PF07732"/>
    </source>
</evidence>
<evidence type="ECO:0000256" key="5">
    <source>
        <dbReference type="SAM" id="SignalP"/>
    </source>
</evidence>
<dbReference type="CDD" id="cd13890">
    <property type="entry name" value="CuRO_3_CueO_FtsP"/>
    <property type="match status" value="1"/>
</dbReference>
<feature type="region of interest" description="Disordered" evidence="4">
    <location>
        <begin position="26"/>
        <end position="63"/>
    </location>
</feature>
<keyword evidence="5" id="KW-0732">Signal</keyword>
<evidence type="ECO:0000256" key="4">
    <source>
        <dbReference type="SAM" id="MobiDB-lite"/>
    </source>
</evidence>
<dbReference type="EMBL" id="JBHTNH010000028">
    <property type="protein sequence ID" value="MFD1362802.1"/>
    <property type="molecule type" value="Genomic_DNA"/>
</dbReference>
<gene>
    <name evidence="9" type="ORF">ACFQ4A_14165</name>
</gene>
<dbReference type="PROSITE" id="PS51257">
    <property type="entry name" value="PROKAR_LIPOPROTEIN"/>
    <property type="match status" value="1"/>
</dbReference>
<evidence type="ECO:0000259" key="7">
    <source>
        <dbReference type="Pfam" id="PF07731"/>
    </source>
</evidence>
<dbReference type="SUPFAM" id="SSF49503">
    <property type="entry name" value="Cupredoxins"/>
    <property type="match status" value="3"/>
</dbReference>
<feature type="domain" description="Plastocyanin-like" evidence="7">
    <location>
        <begin position="373"/>
        <end position="497"/>
    </location>
</feature>
<keyword evidence="2" id="KW-0479">Metal-binding</keyword>
<feature type="compositionally biased region" description="Basic and acidic residues" evidence="4">
    <location>
        <begin position="40"/>
        <end position="51"/>
    </location>
</feature>
<dbReference type="InterPro" id="IPR008972">
    <property type="entry name" value="Cupredoxin"/>
</dbReference>
<dbReference type="CDD" id="cd04232">
    <property type="entry name" value="CuRO_1_CueO_FtsP"/>
    <property type="match status" value="1"/>
</dbReference>
<dbReference type="PANTHER" id="PTHR48267:SF1">
    <property type="entry name" value="BILIRUBIN OXIDASE"/>
    <property type="match status" value="1"/>
</dbReference>
<feature type="signal peptide" evidence="5">
    <location>
        <begin position="1"/>
        <end position="23"/>
    </location>
</feature>
<name>A0ABW3ZYA4_9BACI</name>
<accession>A0ABW3ZYA4</accession>
<evidence type="ECO:0000256" key="2">
    <source>
        <dbReference type="ARBA" id="ARBA00022723"/>
    </source>
</evidence>
<dbReference type="Pfam" id="PF00394">
    <property type="entry name" value="Cu-oxidase"/>
    <property type="match status" value="1"/>
</dbReference>
<dbReference type="Pfam" id="PF07732">
    <property type="entry name" value="Cu-oxidase_3"/>
    <property type="match status" value="1"/>
</dbReference>
<keyword evidence="10" id="KW-1185">Reference proteome</keyword>
<dbReference type="PROSITE" id="PS00080">
    <property type="entry name" value="MULTICOPPER_OXIDASE2"/>
    <property type="match status" value="1"/>
</dbReference>
<dbReference type="InterPro" id="IPR011706">
    <property type="entry name" value="Cu-oxidase_C"/>
</dbReference>
<reference evidence="10" key="1">
    <citation type="journal article" date="2019" name="Int. J. Syst. Evol. Microbiol.">
        <title>The Global Catalogue of Microorganisms (GCM) 10K type strain sequencing project: providing services to taxonomists for standard genome sequencing and annotation.</title>
        <authorList>
            <consortium name="The Broad Institute Genomics Platform"/>
            <consortium name="The Broad Institute Genome Sequencing Center for Infectious Disease"/>
            <person name="Wu L."/>
            <person name="Ma J."/>
        </authorList>
    </citation>
    <scope>NUCLEOTIDE SEQUENCE [LARGE SCALE GENOMIC DNA]</scope>
    <source>
        <strain evidence="10">CCUG 54822</strain>
    </source>
</reference>
<dbReference type="InterPro" id="IPR001117">
    <property type="entry name" value="Cu-oxidase_2nd"/>
</dbReference>
<dbReference type="Pfam" id="PF07731">
    <property type="entry name" value="Cu-oxidase_2"/>
    <property type="match status" value="1"/>
</dbReference>
<dbReference type="CDD" id="cd13867">
    <property type="entry name" value="CuRO_2_CueO_FtsP"/>
    <property type="match status" value="1"/>
</dbReference>
<evidence type="ECO:0000259" key="6">
    <source>
        <dbReference type="Pfam" id="PF00394"/>
    </source>
</evidence>
<dbReference type="InterPro" id="IPR045087">
    <property type="entry name" value="Cu-oxidase_fam"/>
</dbReference>
<organism evidence="9 10">
    <name type="scientific">Lentibacillus salinarum</name>
    <dbReference type="NCBI Taxonomy" id="446820"/>
    <lineage>
        <taxon>Bacteria</taxon>
        <taxon>Bacillati</taxon>
        <taxon>Bacillota</taxon>
        <taxon>Bacilli</taxon>
        <taxon>Bacillales</taxon>
        <taxon>Bacillaceae</taxon>
        <taxon>Lentibacillus</taxon>
    </lineage>
</organism>
<dbReference type="InterPro" id="IPR002355">
    <property type="entry name" value="Cu_oxidase_Cu_BS"/>
</dbReference>
<keyword evidence="3" id="KW-0560">Oxidoreductase</keyword>
<evidence type="ECO:0000256" key="3">
    <source>
        <dbReference type="ARBA" id="ARBA00023002"/>
    </source>
</evidence>
<feature type="compositionally biased region" description="Acidic residues" evidence="4">
    <location>
        <begin position="52"/>
        <end position="63"/>
    </location>
</feature>